<feature type="non-terminal residue" evidence="1">
    <location>
        <position position="119"/>
    </location>
</feature>
<dbReference type="Proteomes" id="UP000054359">
    <property type="component" value="Unassembled WGS sequence"/>
</dbReference>
<name>A0A087UIK0_STEMI</name>
<dbReference type="EMBL" id="KK119962">
    <property type="protein sequence ID" value="KFM77189.1"/>
    <property type="molecule type" value="Genomic_DNA"/>
</dbReference>
<proteinExistence type="predicted"/>
<protein>
    <submittedName>
        <fullName evidence="1">Uncharacterized protein</fullName>
    </submittedName>
</protein>
<gene>
    <name evidence="1" type="ORF">X975_21943</name>
</gene>
<evidence type="ECO:0000313" key="2">
    <source>
        <dbReference type="Proteomes" id="UP000054359"/>
    </source>
</evidence>
<accession>A0A087UIK0</accession>
<keyword evidence="2" id="KW-1185">Reference proteome</keyword>
<evidence type="ECO:0000313" key="1">
    <source>
        <dbReference type="EMBL" id="KFM77189.1"/>
    </source>
</evidence>
<sequence>MIIFITVSIFSSTNVLHSSASEPGNRAHPSSKKVRTIVLEPGCCNFCLRDEITSLHTSHSRSFTSSETPILVNCGQNPSAGQALSGFNSCWRMLIRASTFWFMKSLQSSLRDLGKILQA</sequence>
<organism evidence="1 2">
    <name type="scientific">Stegodyphus mimosarum</name>
    <name type="common">African social velvet spider</name>
    <dbReference type="NCBI Taxonomy" id="407821"/>
    <lineage>
        <taxon>Eukaryota</taxon>
        <taxon>Metazoa</taxon>
        <taxon>Ecdysozoa</taxon>
        <taxon>Arthropoda</taxon>
        <taxon>Chelicerata</taxon>
        <taxon>Arachnida</taxon>
        <taxon>Araneae</taxon>
        <taxon>Araneomorphae</taxon>
        <taxon>Entelegynae</taxon>
        <taxon>Eresoidea</taxon>
        <taxon>Eresidae</taxon>
        <taxon>Stegodyphus</taxon>
    </lineage>
</organism>
<reference evidence="1 2" key="1">
    <citation type="submission" date="2013-11" db="EMBL/GenBank/DDBJ databases">
        <title>Genome sequencing of Stegodyphus mimosarum.</title>
        <authorList>
            <person name="Bechsgaard J."/>
        </authorList>
    </citation>
    <scope>NUCLEOTIDE SEQUENCE [LARGE SCALE GENOMIC DNA]</scope>
</reference>
<dbReference type="AlphaFoldDB" id="A0A087UIK0"/>